<sequence length="201" mass="22868">MIGFIKGKLAIKSTEYVLVDVNGVGYQIFISLKTLLSLPKVGNEIIFYTYTYLRDDSLRLYGFLNKEDKKMFENLLQISGIGPKVALAVHSVFNSNEFKEAILNQDVDLIRTIPGVGKKTALRLILELREKLELPELEKITKVEIPDKVLVIMKEAKQALRNLGFKPSEINESLEGFPTEGEQVITIEKFIRYALKNLRGY</sequence>
<dbReference type="GO" id="GO:0006310">
    <property type="term" value="P:DNA recombination"/>
    <property type="evidence" value="ECO:0007669"/>
    <property type="project" value="InterPro"/>
</dbReference>
<dbReference type="InterPro" id="IPR011114">
    <property type="entry name" value="RuvA_C"/>
</dbReference>
<dbReference type="SUPFAM" id="SSF46929">
    <property type="entry name" value="DNA helicase RuvA subunit, C-terminal domain"/>
    <property type="match status" value="1"/>
</dbReference>
<dbReference type="GO" id="GO:0009378">
    <property type="term" value="F:four-way junction helicase activity"/>
    <property type="evidence" value="ECO:0007669"/>
    <property type="project" value="InterPro"/>
</dbReference>
<evidence type="ECO:0000259" key="5">
    <source>
        <dbReference type="SMART" id="SM00278"/>
    </source>
</evidence>
<evidence type="ECO:0000313" key="6">
    <source>
        <dbReference type="EMBL" id="GAG68427.1"/>
    </source>
</evidence>
<evidence type="ECO:0000256" key="2">
    <source>
        <dbReference type="ARBA" id="ARBA00022763"/>
    </source>
</evidence>
<dbReference type="HAMAP" id="MF_00031">
    <property type="entry name" value="DNA_HJ_migration_RuvA"/>
    <property type="match status" value="1"/>
</dbReference>
<evidence type="ECO:0000256" key="4">
    <source>
        <dbReference type="ARBA" id="ARBA00023204"/>
    </source>
</evidence>
<feature type="domain" description="Helix-hairpin-helix DNA-binding motif class 1" evidence="5">
    <location>
        <begin position="73"/>
        <end position="92"/>
    </location>
</feature>
<dbReference type="AlphaFoldDB" id="X1AF41"/>
<dbReference type="Pfam" id="PF14520">
    <property type="entry name" value="HHH_5"/>
    <property type="match status" value="1"/>
</dbReference>
<evidence type="ECO:0000256" key="3">
    <source>
        <dbReference type="ARBA" id="ARBA00023125"/>
    </source>
</evidence>
<dbReference type="EMBL" id="BART01004243">
    <property type="protein sequence ID" value="GAG68427.1"/>
    <property type="molecule type" value="Genomic_DNA"/>
</dbReference>
<dbReference type="Pfam" id="PF01330">
    <property type="entry name" value="RuvA_N"/>
    <property type="match status" value="1"/>
</dbReference>
<dbReference type="GO" id="GO:0009379">
    <property type="term" value="C:Holliday junction helicase complex"/>
    <property type="evidence" value="ECO:0007669"/>
    <property type="project" value="InterPro"/>
</dbReference>
<dbReference type="GO" id="GO:0005524">
    <property type="term" value="F:ATP binding"/>
    <property type="evidence" value="ECO:0007669"/>
    <property type="project" value="InterPro"/>
</dbReference>
<accession>X1AF41</accession>
<proteinExistence type="inferred from homology"/>
<comment type="caution">
    <text evidence="6">The sequence shown here is derived from an EMBL/GenBank/DDBJ whole genome shotgun (WGS) entry which is preliminary data.</text>
</comment>
<dbReference type="InterPro" id="IPR003583">
    <property type="entry name" value="Hlx-hairpin-Hlx_DNA-bd_motif"/>
</dbReference>
<keyword evidence="3" id="KW-0238">DNA-binding</keyword>
<gene>
    <name evidence="6" type="ORF">S01H4_10848</name>
</gene>
<dbReference type="Gene3D" id="1.10.150.20">
    <property type="entry name" value="5' to 3' exonuclease, C-terminal subdomain"/>
    <property type="match status" value="1"/>
</dbReference>
<dbReference type="InterPro" id="IPR000085">
    <property type="entry name" value="RuvA"/>
</dbReference>
<dbReference type="InterPro" id="IPR036267">
    <property type="entry name" value="RuvA_C_sf"/>
</dbReference>
<keyword evidence="1" id="KW-0963">Cytoplasm</keyword>
<reference evidence="6" key="1">
    <citation type="journal article" date="2014" name="Front. Microbiol.">
        <title>High frequency of phylogenetically diverse reductive dehalogenase-homologous genes in deep subseafloor sedimentary metagenomes.</title>
        <authorList>
            <person name="Kawai M."/>
            <person name="Futagami T."/>
            <person name="Toyoda A."/>
            <person name="Takaki Y."/>
            <person name="Nishi S."/>
            <person name="Hori S."/>
            <person name="Arai W."/>
            <person name="Tsubouchi T."/>
            <person name="Morono Y."/>
            <person name="Uchiyama I."/>
            <person name="Ito T."/>
            <person name="Fujiyama A."/>
            <person name="Inagaki F."/>
            <person name="Takami H."/>
        </authorList>
    </citation>
    <scope>NUCLEOTIDE SEQUENCE</scope>
    <source>
        <strain evidence="6">Expedition CK06-06</strain>
    </source>
</reference>
<dbReference type="GO" id="GO:0006281">
    <property type="term" value="P:DNA repair"/>
    <property type="evidence" value="ECO:0007669"/>
    <property type="project" value="UniProtKB-KW"/>
</dbReference>
<dbReference type="InterPro" id="IPR013849">
    <property type="entry name" value="DNA_helicase_Holl-junc_RuvA_I"/>
</dbReference>
<dbReference type="SUPFAM" id="SSF50249">
    <property type="entry name" value="Nucleic acid-binding proteins"/>
    <property type="match status" value="1"/>
</dbReference>
<dbReference type="InterPro" id="IPR012340">
    <property type="entry name" value="NA-bd_OB-fold"/>
</dbReference>
<dbReference type="GO" id="GO:0003677">
    <property type="term" value="F:DNA binding"/>
    <property type="evidence" value="ECO:0007669"/>
    <property type="project" value="UniProtKB-KW"/>
</dbReference>
<keyword evidence="2" id="KW-0227">DNA damage</keyword>
<dbReference type="Gene3D" id="2.40.50.140">
    <property type="entry name" value="Nucleic acid-binding proteins"/>
    <property type="match status" value="1"/>
</dbReference>
<keyword evidence="4" id="KW-0234">DNA repair</keyword>
<organism evidence="6">
    <name type="scientific">marine sediment metagenome</name>
    <dbReference type="NCBI Taxonomy" id="412755"/>
    <lineage>
        <taxon>unclassified sequences</taxon>
        <taxon>metagenomes</taxon>
        <taxon>ecological metagenomes</taxon>
    </lineage>
</organism>
<name>X1AF41_9ZZZZ</name>
<dbReference type="InterPro" id="IPR010994">
    <property type="entry name" value="RuvA_2-like"/>
</dbReference>
<feature type="domain" description="Helix-hairpin-helix DNA-binding motif class 1" evidence="5">
    <location>
        <begin position="108"/>
        <end position="127"/>
    </location>
</feature>
<dbReference type="NCBIfam" id="TIGR00084">
    <property type="entry name" value="ruvA"/>
    <property type="match status" value="1"/>
</dbReference>
<evidence type="ECO:0000256" key="1">
    <source>
        <dbReference type="ARBA" id="ARBA00022490"/>
    </source>
</evidence>
<protein>
    <recommendedName>
        <fullName evidence="5">Helix-hairpin-helix DNA-binding motif class 1 domain-containing protein</fullName>
    </recommendedName>
</protein>
<dbReference type="CDD" id="cd14332">
    <property type="entry name" value="UBA_RuvA_C"/>
    <property type="match status" value="1"/>
</dbReference>
<dbReference type="SUPFAM" id="SSF47781">
    <property type="entry name" value="RuvA domain 2-like"/>
    <property type="match status" value="1"/>
</dbReference>
<dbReference type="SMART" id="SM00278">
    <property type="entry name" value="HhH1"/>
    <property type="match status" value="2"/>
</dbReference>